<feature type="region of interest" description="Disordered" evidence="1">
    <location>
        <begin position="204"/>
        <end position="241"/>
    </location>
</feature>
<name>A0A9K3E3H0_HELAN</name>
<dbReference type="Gramene" id="mRNA:HanXRQr2_Chr15g0702771">
    <property type="protein sequence ID" value="CDS:HanXRQr2_Chr15g0702771.1"/>
    <property type="gene ID" value="HanXRQr2_Chr15g0702771"/>
</dbReference>
<comment type="caution">
    <text evidence="2">The sequence shown here is derived from an EMBL/GenBank/DDBJ whole genome shotgun (WGS) entry which is preliminary data.</text>
</comment>
<reference evidence="2" key="1">
    <citation type="journal article" date="2017" name="Nature">
        <title>The sunflower genome provides insights into oil metabolism, flowering and Asterid evolution.</title>
        <authorList>
            <person name="Badouin H."/>
            <person name="Gouzy J."/>
            <person name="Grassa C.J."/>
            <person name="Murat F."/>
            <person name="Staton S.E."/>
            <person name="Cottret L."/>
            <person name="Lelandais-Briere C."/>
            <person name="Owens G.L."/>
            <person name="Carrere S."/>
            <person name="Mayjonade B."/>
            <person name="Legrand L."/>
            <person name="Gill N."/>
            <person name="Kane N.C."/>
            <person name="Bowers J.E."/>
            <person name="Hubner S."/>
            <person name="Bellec A."/>
            <person name="Berard A."/>
            <person name="Berges H."/>
            <person name="Blanchet N."/>
            <person name="Boniface M.C."/>
            <person name="Brunel D."/>
            <person name="Catrice O."/>
            <person name="Chaidir N."/>
            <person name="Claudel C."/>
            <person name="Donnadieu C."/>
            <person name="Faraut T."/>
            <person name="Fievet G."/>
            <person name="Helmstetter N."/>
            <person name="King M."/>
            <person name="Knapp S.J."/>
            <person name="Lai Z."/>
            <person name="Le Paslier M.C."/>
            <person name="Lippi Y."/>
            <person name="Lorenzon L."/>
            <person name="Mandel J.R."/>
            <person name="Marage G."/>
            <person name="Marchand G."/>
            <person name="Marquand E."/>
            <person name="Bret-Mestries E."/>
            <person name="Morien E."/>
            <person name="Nambeesan S."/>
            <person name="Nguyen T."/>
            <person name="Pegot-Espagnet P."/>
            <person name="Pouilly N."/>
            <person name="Raftis F."/>
            <person name="Sallet E."/>
            <person name="Schiex T."/>
            <person name="Thomas J."/>
            <person name="Vandecasteele C."/>
            <person name="Vares D."/>
            <person name="Vear F."/>
            <person name="Vautrin S."/>
            <person name="Crespi M."/>
            <person name="Mangin B."/>
            <person name="Burke J.M."/>
            <person name="Salse J."/>
            <person name="Munos S."/>
            <person name="Vincourt P."/>
            <person name="Rieseberg L.H."/>
            <person name="Langlade N.B."/>
        </authorList>
    </citation>
    <scope>NUCLEOTIDE SEQUENCE</scope>
    <source>
        <tissue evidence="2">Leaves</tissue>
    </source>
</reference>
<feature type="compositionally biased region" description="Low complexity" evidence="1">
    <location>
        <begin position="223"/>
        <end position="233"/>
    </location>
</feature>
<dbReference type="PANTHER" id="PTHR34427:SF5">
    <property type="entry name" value="DUF4283 DOMAIN-CONTAINING PROTEIN"/>
    <property type="match status" value="1"/>
</dbReference>
<accession>A0A9K3E3H0</accession>
<dbReference type="PANTHER" id="PTHR34427">
    <property type="entry name" value="DUF4283 DOMAIN PROTEIN"/>
    <property type="match status" value="1"/>
</dbReference>
<proteinExistence type="predicted"/>
<sequence>MKSFKDAILGRSMEEKGEKVIVINDDFKAYEHVSGKAVIVRMANFNALKEASETIKGMMLGEGVVQYVGGMFILVAFKCGEDVERFSLLSKERKDIFQSVEKWVGQSLPFERIAWLRIQGIPIHLLDNSVINRIGETFGKVVQVGQHEVWDSDLSYDYVGVLVAEGKRIQEEVVVQWKGRRYRVWVAEEVGDWEPDFLVKDRGVEVTPVNRPQSPSSEKHSSSESAGSMEGPSFSGGVMEGSQNIHFDNTKIKEVSKRIEESVALEKETGNYCHVPLVESYLFENIGKIPIKKASNRTKKGGRRQMGHIKDKLISVDSRPSSRKRPRLEVDPNGLDPFGLDALLGLVNNSCLKEPNVVIGTSHVGGTISNDDGTSPTLDAHVQVQDNGADQVVDHQTYNGAAGDESKLDSDGHQDQTSEKRGGGVAADLQGRDWRN</sequence>
<keyword evidence="3" id="KW-1185">Reference proteome</keyword>
<protein>
    <recommendedName>
        <fullName evidence="4">Nucleotide-binding alpha-beta plait domain-containing protein</fullName>
    </recommendedName>
</protein>
<reference evidence="2" key="2">
    <citation type="submission" date="2020-06" db="EMBL/GenBank/DDBJ databases">
        <title>Helianthus annuus Genome sequencing and assembly Release 2.</title>
        <authorList>
            <person name="Gouzy J."/>
            <person name="Langlade N."/>
            <person name="Munos S."/>
        </authorList>
    </citation>
    <scope>NUCLEOTIDE SEQUENCE</scope>
    <source>
        <tissue evidence="2">Leaves</tissue>
    </source>
</reference>
<dbReference type="EMBL" id="MNCJ02000330">
    <property type="protein sequence ID" value="KAF5765351.1"/>
    <property type="molecule type" value="Genomic_DNA"/>
</dbReference>
<dbReference type="AlphaFoldDB" id="A0A9K3E3H0"/>
<gene>
    <name evidence="2" type="ORF">HanXRQr2_Chr15g0702771</name>
</gene>
<evidence type="ECO:0000313" key="3">
    <source>
        <dbReference type="Proteomes" id="UP000215914"/>
    </source>
</evidence>
<evidence type="ECO:0000313" key="2">
    <source>
        <dbReference type="EMBL" id="KAF5765351.1"/>
    </source>
</evidence>
<evidence type="ECO:0000256" key="1">
    <source>
        <dbReference type="SAM" id="MobiDB-lite"/>
    </source>
</evidence>
<evidence type="ECO:0008006" key="4">
    <source>
        <dbReference type="Google" id="ProtNLM"/>
    </source>
</evidence>
<feature type="region of interest" description="Disordered" evidence="1">
    <location>
        <begin position="397"/>
        <end position="436"/>
    </location>
</feature>
<organism evidence="2 3">
    <name type="scientific">Helianthus annuus</name>
    <name type="common">Common sunflower</name>
    <dbReference type="NCBI Taxonomy" id="4232"/>
    <lineage>
        <taxon>Eukaryota</taxon>
        <taxon>Viridiplantae</taxon>
        <taxon>Streptophyta</taxon>
        <taxon>Embryophyta</taxon>
        <taxon>Tracheophyta</taxon>
        <taxon>Spermatophyta</taxon>
        <taxon>Magnoliopsida</taxon>
        <taxon>eudicotyledons</taxon>
        <taxon>Gunneridae</taxon>
        <taxon>Pentapetalae</taxon>
        <taxon>asterids</taxon>
        <taxon>campanulids</taxon>
        <taxon>Asterales</taxon>
        <taxon>Asteraceae</taxon>
        <taxon>Asteroideae</taxon>
        <taxon>Heliantheae alliance</taxon>
        <taxon>Heliantheae</taxon>
        <taxon>Helianthus</taxon>
    </lineage>
</organism>
<dbReference type="Proteomes" id="UP000215914">
    <property type="component" value="Unassembled WGS sequence"/>
</dbReference>
<feature type="compositionally biased region" description="Basic and acidic residues" evidence="1">
    <location>
        <begin position="404"/>
        <end position="422"/>
    </location>
</feature>